<proteinExistence type="predicted"/>
<keyword evidence="1" id="KW-0418">Kinase</keyword>
<dbReference type="InterPro" id="IPR011009">
    <property type="entry name" value="Kinase-like_dom_sf"/>
</dbReference>
<dbReference type="Proteomes" id="UP000481872">
    <property type="component" value="Unassembled WGS sequence"/>
</dbReference>
<dbReference type="GO" id="GO:0016301">
    <property type="term" value="F:kinase activity"/>
    <property type="evidence" value="ECO:0007669"/>
    <property type="project" value="UniProtKB-KW"/>
</dbReference>
<protein>
    <submittedName>
        <fullName evidence="1">Protein kinase</fullName>
    </submittedName>
</protein>
<keyword evidence="1" id="KW-0808">Transferase</keyword>
<organism evidence="1 2">
    <name type="scientific">Clostridium senegalense</name>
    <dbReference type="NCBI Taxonomy" id="1465809"/>
    <lineage>
        <taxon>Bacteria</taxon>
        <taxon>Bacillati</taxon>
        <taxon>Bacillota</taxon>
        <taxon>Clostridia</taxon>
        <taxon>Eubacteriales</taxon>
        <taxon>Clostridiaceae</taxon>
        <taxon>Clostridium</taxon>
    </lineage>
</organism>
<reference evidence="1 2" key="1">
    <citation type="submission" date="2020-02" db="EMBL/GenBank/DDBJ databases">
        <title>Genome assembly of a novel Clostridium senegalense strain.</title>
        <authorList>
            <person name="Gupta T.B."/>
            <person name="Jauregui R."/>
            <person name="Maclean P."/>
            <person name="Nawarathana A."/>
            <person name="Brightwell G."/>
        </authorList>
    </citation>
    <scope>NUCLEOTIDE SEQUENCE [LARGE SCALE GENOMIC DNA]</scope>
    <source>
        <strain evidence="1 2">AGRFS4</strain>
    </source>
</reference>
<keyword evidence="2" id="KW-1185">Reference proteome</keyword>
<dbReference type="AlphaFoldDB" id="A0A6M0H7M3"/>
<dbReference type="EMBL" id="JAAGPU010000051">
    <property type="protein sequence ID" value="NEU06557.1"/>
    <property type="molecule type" value="Genomic_DNA"/>
</dbReference>
<sequence length="214" mass="25967">MTRPFNNPIYLSRRIEEMIKTSEYLGKGNNGVVYLLPDNKIIKIFNCTKVCKMEYETLVKSRKSKYFPKAYEHGSHYIIRDYVGGVRLDKYLRKNPINREIAEHIVNLYKDFKKLGYKRLDIRCKDLYVQEDFSLKVIDPKNQYKKRVSYPRHLMKGMDSRNRLEEFLSFLKDIDKKLYDDWSSKIYIYLEQKEKEHQDRLIRKAMRELNNKNK</sequence>
<dbReference type="SUPFAM" id="SSF56112">
    <property type="entry name" value="Protein kinase-like (PK-like)"/>
    <property type="match status" value="1"/>
</dbReference>
<evidence type="ECO:0000313" key="2">
    <source>
        <dbReference type="Proteomes" id="UP000481872"/>
    </source>
</evidence>
<accession>A0A6M0H7M3</accession>
<dbReference type="RefSeq" id="WP_199870908.1">
    <property type="nucleotide sequence ID" value="NZ_JAAGPU010000051.1"/>
</dbReference>
<gene>
    <name evidence="1" type="ORF">G3M99_17275</name>
</gene>
<evidence type="ECO:0000313" key="1">
    <source>
        <dbReference type="EMBL" id="NEU06557.1"/>
    </source>
</evidence>
<comment type="caution">
    <text evidence="1">The sequence shown here is derived from an EMBL/GenBank/DDBJ whole genome shotgun (WGS) entry which is preliminary data.</text>
</comment>
<name>A0A6M0H7M3_9CLOT</name>